<sequence length="106" mass="11561">MSASPPSWAHVRSSQLLQLSVPPAALLQGFNIDFRRDDNEAKVNHLGIQGQGLDEDTKDNVMNEHKDTMEAAHDIPIHLERDAAAEATTQSETVNKTVCISGLSNL</sequence>
<evidence type="ECO:0000313" key="2">
    <source>
        <dbReference type="Proteomes" id="UP001194468"/>
    </source>
</evidence>
<organism evidence="1 2">
    <name type="scientific">Boletus edulis BED1</name>
    <dbReference type="NCBI Taxonomy" id="1328754"/>
    <lineage>
        <taxon>Eukaryota</taxon>
        <taxon>Fungi</taxon>
        <taxon>Dikarya</taxon>
        <taxon>Basidiomycota</taxon>
        <taxon>Agaricomycotina</taxon>
        <taxon>Agaricomycetes</taxon>
        <taxon>Agaricomycetidae</taxon>
        <taxon>Boletales</taxon>
        <taxon>Boletineae</taxon>
        <taxon>Boletaceae</taxon>
        <taxon>Boletoideae</taxon>
        <taxon>Boletus</taxon>
    </lineage>
</organism>
<dbReference type="AlphaFoldDB" id="A0AAD4C9M7"/>
<accession>A0AAD4C9M7</accession>
<name>A0AAD4C9M7_BOLED</name>
<reference evidence="1" key="1">
    <citation type="submission" date="2019-10" db="EMBL/GenBank/DDBJ databases">
        <authorList>
            <consortium name="DOE Joint Genome Institute"/>
            <person name="Kuo A."/>
            <person name="Miyauchi S."/>
            <person name="Kiss E."/>
            <person name="Drula E."/>
            <person name="Kohler A."/>
            <person name="Sanchez-Garcia M."/>
            <person name="Andreopoulos B."/>
            <person name="Barry K.W."/>
            <person name="Bonito G."/>
            <person name="Buee M."/>
            <person name="Carver A."/>
            <person name="Chen C."/>
            <person name="Cichocki N."/>
            <person name="Clum A."/>
            <person name="Culley D."/>
            <person name="Crous P.W."/>
            <person name="Fauchery L."/>
            <person name="Girlanda M."/>
            <person name="Hayes R."/>
            <person name="Keri Z."/>
            <person name="LaButti K."/>
            <person name="Lipzen A."/>
            <person name="Lombard V."/>
            <person name="Magnuson J."/>
            <person name="Maillard F."/>
            <person name="Morin E."/>
            <person name="Murat C."/>
            <person name="Nolan M."/>
            <person name="Ohm R."/>
            <person name="Pangilinan J."/>
            <person name="Pereira M."/>
            <person name="Perotto S."/>
            <person name="Peter M."/>
            <person name="Riley R."/>
            <person name="Sitrit Y."/>
            <person name="Stielow B."/>
            <person name="Szollosi G."/>
            <person name="Zifcakova L."/>
            <person name="Stursova M."/>
            <person name="Spatafora J.W."/>
            <person name="Tedersoo L."/>
            <person name="Vaario L.-M."/>
            <person name="Yamada A."/>
            <person name="Yan M."/>
            <person name="Wang P."/>
            <person name="Xu J."/>
            <person name="Bruns T."/>
            <person name="Baldrian P."/>
            <person name="Vilgalys R."/>
            <person name="Henrissat B."/>
            <person name="Grigoriev I.V."/>
            <person name="Hibbett D."/>
            <person name="Nagy L.G."/>
            <person name="Martin F.M."/>
        </authorList>
    </citation>
    <scope>NUCLEOTIDE SEQUENCE</scope>
    <source>
        <strain evidence="1">BED1</strain>
    </source>
</reference>
<dbReference type="EMBL" id="WHUW01000001">
    <property type="protein sequence ID" value="KAF8452143.1"/>
    <property type="molecule type" value="Genomic_DNA"/>
</dbReference>
<evidence type="ECO:0000313" key="1">
    <source>
        <dbReference type="EMBL" id="KAF8452143.1"/>
    </source>
</evidence>
<reference evidence="1" key="2">
    <citation type="journal article" date="2020" name="Nat. Commun.">
        <title>Large-scale genome sequencing of mycorrhizal fungi provides insights into the early evolution of symbiotic traits.</title>
        <authorList>
            <person name="Miyauchi S."/>
            <person name="Kiss E."/>
            <person name="Kuo A."/>
            <person name="Drula E."/>
            <person name="Kohler A."/>
            <person name="Sanchez-Garcia M."/>
            <person name="Morin E."/>
            <person name="Andreopoulos B."/>
            <person name="Barry K.W."/>
            <person name="Bonito G."/>
            <person name="Buee M."/>
            <person name="Carver A."/>
            <person name="Chen C."/>
            <person name="Cichocki N."/>
            <person name="Clum A."/>
            <person name="Culley D."/>
            <person name="Crous P.W."/>
            <person name="Fauchery L."/>
            <person name="Girlanda M."/>
            <person name="Hayes R.D."/>
            <person name="Keri Z."/>
            <person name="LaButti K."/>
            <person name="Lipzen A."/>
            <person name="Lombard V."/>
            <person name="Magnuson J."/>
            <person name="Maillard F."/>
            <person name="Murat C."/>
            <person name="Nolan M."/>
            <person name="Ohm R.A."/>
            <person name="Pangilinan J."/>
            <person name="Pereira M.F."/>
            <person name="Perotto S."/>
            <person name="Peter M."/>
            <person name="Pfister S."/>
            <person name="Riley R."/>
            <person name="Sitrit Y."/>
            <person name="Stielow J.B."/>
            <person name="Szollosi G."/>
            <person name="Zifcakova L."/>
            <person name="Stursova M."/>
            <person name="Spatafora J.W."/>
            <person name="Tedersoo L."/>
            <person name="Vaario L.M."/>
            <person name="Yamada A."/>
            <person name="Yan M."/>
            <person name="Wang P."/>
            <person name="Xu J."/>
            <person name="Bruns T."/>
            <person name="Baldrian P."/>
            <person name="Vilgalys R."/>
            <person name="Dunand C."/>
            <person name="Henrissat B."/>
            <person name="Grigoriev I.V."/>
            <person name="Hibbett D."/>
            <person name="Nagy L.G."/>
            <person name="Martin F.M."/>
        </authorList>
    </citation>
    <scope>NUCLEOTIDE SEQUENCE</scope>
    <source>
        <strain evidence="1">BED1</strain>
    </source>
</reference>
<keyword evidence="2" id="KW-1185">Reference proteome</keyword>
<comment type="caution">
    <text evidence="1">The sequence shown here is derived from an EMBL/GenBank/DDBJ whole genome shotgun (WGS) entry which is preliminary data.</text>
</comment>
<proteinExistence type="predicted"/>
<protein>
    <submittedName>
        <fullName evidence="1">Uncharacterized protein</fullName>
    </submittedName>
</protein>
<dbReference type="Proteomes" id="UP001194468">
    <property type="component" value="Unassembled WGS sequence"/>
</dbReference>
<gene>
    <name evidence="1" type="ORF">L210DRAFT_3499206</name>
</gene>